<dbReference type="EMBL" id="LR797011">
    <property type="protein sequence ID" value="CAB4180891.1"/>
    <property type="molecule type" value="Genomic_DNA"/>
</dbReference>
<evidence type="ECO:0000313" key="4">
    <source>
        <dbReference type="EMBL" id="CAB4211015.1"/>
    </source>
</evidence>
<gene>
    <name evidence="2" type="ORF">UFOVP1075_3</name>
    <name evidence="3" type="ORF">UFOVP1312_59</name>
    <name evidence="4" type="ORF">UFOVP1426_63</name>
    <name evidence="5" type="ORF">UFOVP1522_24</name>
    <name evidence="1" type="ORF">UFOVP989_63</name>
</gene>
<reference evidence="2" key="1">
    <citation type="submission" date="2020-05" db="EMBL/GenBank/DDBJ databases">
        <authorList>
            <person name="Chiriac C."/>
            <person name="Salcher M."/>
            <person name="Ghai R."/>
            <person name="Kavagutti S V."/>
        </authorList>
    </citation>
    <scope>NUCLEOTIDE SEQUENCE</scope>
</reference>
<name>A0A6J5QHF3_9CAUD</name>
<sequence length="428" mass="48237">MGRLRWVGEDLYYLLTETSKQLVIRYPEYSRGTLAGKQTYWTNKLREGKIEMPKSPEIYNPSETAHLLKPFGLENAQDADVSYHVGYIKNSDGEIEYTKPLPSVRARTSTPRRELSDFISQADPINIKPSRRKPVKRDHKLILAFGDSQIDYRQIDGEYVPIHDERALGVVAMMAKEFQPETIVNLGDTIDLAALSRFPADSDHFNHSLNPAFNRVHKMYADLRTESPNSDIHEVDSNHNTRLSKFILKQVPELYGIRQAGTSEENYPTLTYPFFANLDAVGVTWHSGYGAAEYVYGEDEEKPPIVFKHGQSVVSGGSTAAKESKENPETHVVRGHGHRAETHHRTTRAGNYLASIMVGATCSIDGDVPSYHSAIDDMGKVVKQKENWQQSLLMVTDYGRGDYQFDHVLIKDGVANYQGKEFNANGAR</sequence>
<evidence type="ECO:0000313" key="1">
    <source>
        <dbReference type="EMBL" id="CAB4176783.1"/>
    </source>
</evidence>
<evidence type="ECO:0000313" key="3">
    <source>
        <dbReference type="EMBL" id="CAB4198768.1"/>
    </source>
</evidence>
<dbReference type="EMBL" id="LR797263">
    <property type="protein sequence ID" value="CAB4198768.1"/>
    <property type="molecule type" value="Genomic_DNA"/>
</dbReference>
<accession>A0A6J5QHF3</accession>
<dbReference type="EMBL" id="LR798372">
    <property type="protein sequence ID" value="CAB5227301.1"/>
    <property type="molecule type" value="Genomic_DNA"/>
</dbReference>
<organism evidence="2">
    <name type="scientific">uncultured Caudovirales phage</name>
    <dbReference type="NCBI Taxonomy" id="2100421"/>
    <lineage>
        <taxon>Viruses</taxon>
        <taxon>Duplodnaviria</taxon>
        <taxon>Heunggongvirae</taxon>
        <taxon>Uroviricota</taxon>
        <taxon>Caudoviricetes</taxon>
        <taxon>Peduoviridae</taxon>
        <taxon>Maltschvirus</taxon>
        <taxon>Maltschvirus maltsch</taxon>
    </lineage>
</organism>
<protein>
    <recommendedName>
        <fullName evidence="6">Calcineurin-like phosphoesterase domain, ApaH type</fullName>
    </recommendedName>
</protein>
<evidence type="ECO:0000313" key="5">
    <source>
        <dbReference type="EMBL" id="CAB5227301.1"/>
    </source>
</evidence>
<dbReference type="EMBL" id="LR797370">
    <property type="protein sequence ID" value="CAB4211015.1"/>
    <property type="molecule type" value="Genomic_DNA"/>
</dbReference>
<evidence type="ECO:0008006" key="6">
    <source>
        <dbReference type="Google" id="ProtNLM"/>
    </source>
</evidence>
<dbReference type="EMBL" id="LR796938">
    <property type="protein sequence ID" value="CAB4176783.1"/>
    <property type="molecule type" value="Genomic_DNA"/>
</dbReference>
<evidence type="ECO:0000313" key="2">
    <source>
        <dbReference type="EMBL" id="CAB4180891.1"/>
    </source>
</evidence>
<proteinExistence type="predicted"/>